<evidence type="ECO:0000313" key="12">
    <source>
        <dbReference type="EMBL" id="MBU9722535.1"/>
    </source>
</evidence>
<evidence type="ECO:0000259" key="10">
    <source>
        <dbReference type="Pfam" id="PF08501"/>
    </source>
</evidence>
<keyword evidence="4 8" id="KW-0521">NADP</keyword>
<evidence type="ECO:0000256" key="5">
    <source>
        <dbReference type="ARBA" id="ARBA00023002"/>
    </source>
</evidence>
<keyword evidence="6 8" id="KW-0057">Aromatic amino acid biosynthesis</keyword>
<evidence type="ECO:0000259" key="11">
    <source>
        <dbReference type="Pfam" id="PF18317"/>
    </source>
</evidence>
<feature type="binding site" evidence="8">
    <location>
        <begin position="150"/>
        <end position="155"/>
    </location>
    <ligand>
        <name>NADP(+)</name>
        <dbReference type="ChEBI" id="CHEBI:58349"/>
    </ligand>
</feature>
<dbReference type="Gene3D" id="3.40.50.10860">
    <property type="entry name" value="Leucine Dehydrogenase, chain A, domain 1"/>
    <property type="match status" value="1"/>
</dbReference>
<feature type="domain" description="Shikimate dehydrogenase substrate binding N-terminal" evidence="10">
    <location>
        <begin position="7"/>
        <end position="89"/>
    </location>
</feature>
<evidence type="ECO:0000313" key="13">
    <source>
        <dbReference type="Proteomes" id="UP000790580"/>
    </source>
</evidence>
<comment type="caution">
    <text evidence="12">The sequence shown here is derived from an EMBL/GenBank/DDBJ whole genome shotgun (WGS) entry which is preliminary data.</text>
</comment>
<dbReference type="InterPro" id="IPR013708">
    <property type="entry name" value="Shikimate_DH-bd_N"/>
</dbReference>
<feature type="domain" description="SDH C-terminal" evidence="11">
    <location>
        <begin position="241"/>
        <end position="271"/>
    </location>
</feature>
<evidence type="ECO:0000256" key="7">
    <source>
        <dbReference type="ARBA" id="ARBA00049442"/>
    </source>
</evidence>
<comment type="catalytic activity">
    <reaction evidence="7 8">
        <text>shikimate + NADP(+) = 3-dehydroshikimate + NADPH + H(+)</text>
        <dbReference type="Rhea" id="RHEA:17737"/>
        <dbReference type="ChEBI" id="CHEBI:15378"/>
        <dbReference type="ChEBI" id="CHEBI:16630"/>
        <dbReference type="ChEBI" id="CHEBI:36208"/>
        <dbReference type="ChEBI" id="CHEBI:57783"/>
        <dbReference type="ChEBI" id="CHEBI:58349"/>
        <dbReference type="EC" id="1.1.1.25"/>
    </reaction>
</comment>
<dbReference type="PANTHER" id="PTHR21089:SF1">
    <property type="entry name" value="BIFUNCTIONAL 3-DEHYDROQUINATE DEHYDRATASE_SHIKIMATE DEHYDROGENASE, CHLOROPLASTIC"/>
    <property type="match status" value="1"/>
</dbReference>
<dbReference type="Proteomes" id="UP000790580">
    <property type="component" value="Unassembled WGS sequence"/>
</dbReference>
<dbReference type="InterPro" id="IPR041121">
    <property type="entry name" value="SDH_C"/>
</dbReference>
<reference evidence="12 13" key="1">
    <citation type="submission" date="2021-06" db="EMBL/GenBank/DDBJ databases">
        <title>Bacillus sp. RD4P76, an endophyte from a halophyte.</title>
        <authorList>
            <person name="Sun J.-Q."/>
        </authorList>
    </citation>
    <scope>NUCLEOTIDE SEQUENCE [LARGE SCALE GENOMIC DNA]</scope>
    <source>
        <strain evidence="12 13">JCM 17098</strain>
    </source>
</reference>
<name>A0ABS6JZL3_9BACI</name>
<organism evidence="12 13">
    <name type="scientific">Evansella alkalicola</name>
    <dbReference type="NCBI Taxonomy" id="745819"/>
    <lineage>
        <taxon>Bacteria</taxon>
        <taxon>Bacillati</taxon>
        <taxon>Bacillota</taxon>
        <taxon>Bacilli</taxon>
        <taxon>Bacillales</taxon>
        <taxon>Bacillaceae</taxon>
        <taxon>Evansella</taxon>
    </lineage>
</organism>
<keyword evidence="3 8" id="KW-0028">Amino-acid biosynthesis</keyword>
<dbReference type="SUPFAM" id="SSF53223">
    <property type="entry name" value="Aminoacid dehydrogenase-like, N-terminal domain"/>
    <property type="match status" value="1"/>
</dbReference>
<dbReference type="InterPro" id="IPR006151">
    <property type="entry name" value="Shikm_DH/Glu-tRNA_Rdtase"/>
</dbReference>
<feature type="binding site" evidence="8">
    <location>
        <position position="87"/>
    </location>
    <ligand>
        <name>shikimate</name>
        <dbReference type="ChEBI" id="CHEBI:36208"/>
    </ligand>
</feature>
<feature type="binding site" evidence="8">
    <location>
        <position position="78"/>
    </location>
    <ligand>
        <name>NADP(+)</name>
        <dbReference type="ChEBI" id="CHEBI:58349"/>
    </ligand>
</feature>
<feature type="binding site" evidence="8">
    <location>
        <position position="220"/>
    </location>
    <ligand>
        <name>shikimate</name>
        <dbReference type="ChEBI" id="CHEBI:36208"/>
    </ligand>
</feature>
<keyword evidence="5 8" id="KW-0560">Oxidoreductase</keyword>
<evidence type="ECO:0000259" key="9">
    <source>
        <dbReference type="Pfam" id="PF01488"/>
    </source>
</evidence>
<feature type="binding site" evidence="8">
    <location>
        <position position="218"/>
    </location>
    <ligand>
        <name>NADP(+)</name>
        <dbReference type="ChEBI" id="CHEBI:58349"/>
    </ligand>
</feature>
<dbReference type="GO" id="GO:0004764">
    <property type="term" value="F:shikimate 3-dehydrogenase (NADP+) activity"/>
    <property type="evidence" value="ECO:0007669"/>
    <property type="project" value="UniProtKB-EC"/>
</dbReference>
<dbReference type="CDD" id="cd01065">
    <property type="entry name" value="NAD_bind_Shikimate_DH"/>
    <property type="match status" value="1"/>
</dbReference>
<evidence type="ECO:0000256" key="6">
    <source>
        <dbReference type="ARBA" id="ARBA00023141"/>
    </source>
</evidence>
<dbReference type="InterPro" id="IPR011342">
    <property type="entry name" value="Shikimate_DH"/>
</dbReference>
<feature type="binding site" evidence="8">
    <location>
        <position position="102"/>
    </location>
    <ligand>
        <name>shikimate</name>
        <dbReference type="ChEBI" id="CHEBI:36208"/>
    </ligand>
</feature>
<dbReference type="InterPro" id="IPR022893">
    <property type="entry name" value="Shikimate_DH_fam"/>
</dbReference>
<feature type="domain" description="Quinate/shikimate 5-dehydrogenase/glutamyl-tRNA reductase" evidence="9">
    <location>
        <begin position="117"/>
        <end position="192"/>
    </location>
</feature>
<feature type="binding site" evidence="8">
    <location>
        <begin position="126"/>
        <end position="130"/>
    </location>
    <ligand>
        <name>NADP(+)</name>
        <dbReference type="ChEBI" id="CHEBI:58349"/>
    </ligand>
</feature>
<comment type="subunit">
    <text evidence="8">Homodimer.</text>
</comment>
<dbReference type="Pfam" id="PF01488">
    <property type="entry name" value="Shikimate_DH"/>
    <property type="match status" value="1"/>
</dbReference>
<feature type="binding site" evidence="8">
    <location>
        <begin position="15"/>
        <end position="17"/>
    </location>
    <ligand>
        <name>shikimate</name>
        <dbReference type="ChEBI" id="CHEBI:36208"/>
    </ligand>
</feature>
<gene>
    <name evidence="8 12" type="primary">aroE</name>
    <name evidence="12" type="ORF">KS407_13955</name>
</gene>
<proteinExistence type="inferred from homology"/>
<dbReference type="NCBIfam" id="NF001319">
    <property type="entry name" value="PRK00258.3-3"/>
    <property type="match status" value="1"/>
</dbReference>
<dbReference type="InterPro" id="IPR036291">
    <property type="entry name" value="NAD(P)-bd_dom_sf"/>
</dbReference>
<feature type="binding site" evidence="8">
    <location>
        <position position="241"/>
    </location>
    <ligand>
        <name>NADP(+)</name>
        <dbReference type="ChEBI" id="CHEBI:58349"/>
    </ligand>
</feature>
<dbReference type="EMBL" id="JAHQCR010000053">
    <property type="protein sequence ID" value="MBU9722535.1"/>
    <property type="molecule type" value="Genomic_DNA"/>
</dbReference>
<comment type="similarity">
    <text evidence="8">Belongs to the shikimate dehydrogenase family.</text>
</comment>
<dbReference type="PANTHER" id="PTHR21089">
    <property type="entry name" value="SHIKIMATE DEHYDROGENASE"/>
    <property type="match status" value="1"/>
</dbReference>
<evidence type="ECO:0000256" key="4">
    <source>
        <dbReference type="ARBA" id="ARBA00022857"/>
    </source>
</evidence>
<dbReference type="HAMAP" id="MF_00222">
    <property type="entry name" value="Shikimate_DH_AroE"/>
    <property type="match status" value="1"/>
</dbReference>
<feature type="binding site" evidence="8">
    <location>
        <position position="62"/>
    </location>
    <ligand>
        <name>shikimate</name>
        <dbReference type="ChEBI" id="CHEBI:36208"/>
    </ligand>
</feature>
<feature type="binding site" evidence="8">
    <location>
        <position position="248"/>
    </location>
    <ligand>
        <name>shikimate</name>
        <dbReference type="ChEBI" id="CHEBI:36208"/>
    </ligand>
</feature>
<evidence type="ECO:0000256" key="1">
    <source>
        <dbReference type="ARBA" id="ARBA00004871"/>
    </source>
</evidence>
<dbReference type="Gene3D" id="3.40.50.720">
    <property type="entry name" value="NAD(P)-binding Rossmann-like Domain"/>
    <property type="match status" value="1"/>
</dbReference>
<dbReference type="NCBIfam" id="NF001314">
    <property type="entry name" value="PRK00258.2-2"/>
    <property type="match status" value="1"/>
</dbReference>
<keyword evidence="13" id="KW-1185">Reference proteome</keyword>
<comment type="function">
    <text evidence="8">Involved in the biosynthesis of the chorismate, which leads to the biosynthesis of aromatic amino acids. Catalyzes the reversible NADPH linked reduction of 3-dehydroshikimate (DHSA) to yield shikimate (SA).</text>
</comment>
<dbReference type="NCBIfam" id="TIGR00507">
    <property type="entry name" value="aroE"/>
    <property type="match status" value="1"/>
</dbReference>
<sequence length="277" mass="30163">MKEVMGVIGYPISHSLSPLMHETAFKELNLEMAYHAFHVHPDRVEEAIAGIRGLGIKGINVTIPHKVSVIPYLDEVDELAKEIGAVNTIVNESGRLKGYNTDGEGFVRSLLEADVVLSDKRVLMVGAGGASKGVSLALAQHGLKEIVITNRTYSKGEELAENCSKFAVSSALSLEEAKDKLNDFDIIINGTSMGMKPHEDKTPISLDNLSDNAVVCDLIYTPLKTKWLLEAELRGATILNGVEMFVYQGALAFEKWTGMKAPIEVMRNAVLRQLGGK</sequence>
<protein>
    <recommendedName>
        <fullName evidence="2 8">Shikimate dehydrogenase (NADP(+))</fullName>
        <shortName evidence="8">SDH</shortName>
        <ecNumber evidence="2 8">1.1.1.25</ecNumber>
    </recommendedName>
</protein>
<evidence type="ECO:0000256" key="3">
    <source>
        <dbReference type="ARBA" id="ARBA00022605"/>
    </source>
</evidence>
<accession>A0ABS6JZL3</accession>
<evidence type="ECO:0000256" key="2">
    <source>
        <dbReference type="ARBA" id="ARBA00012962"/>
    </source>
</evidence>
<dbReference type="SUPFAM" id="SSF51735">
    <property type="entry name" value="NAD(P)-binding Rossmann-fold domains"/>
    <property type="match status" value="1"/>
</dbReference>
<dbReference type="InterPro" id="IPR046346">
    <property type="entry name" value="Aminoacid_DH-like_N_sf"/>
</dbReference>
<feature type="active site" description="Proton acceptor" evidence="8">
    <location>
        <position position="66"/>
    </location>
</feature>
<dbReference type="Pfam" id="PF18317">
    <property type="entry name" value="SDH_C"/>
    <property type="match status" value="1"/>
</dbReference>
<dbReference type="RefSeq" id="WP_088074756.1">
    <property type="nucleotide sequence ID" value="NZ_JAHQCR010000053.1"/>
</dbReference>
<dbReference type="Pfam" id="PF08501">
    <property type="entry name" value="Shikimate_dh_N"/>
    <property type="match status" value="1"/>
</dbReference>
<comment type="pathway">
    <text evidence="1 8">Metabolic intermediate biosynthesis; chorismate biosynthesis; chorismate from D-erythrose 4-phosphate and phosphoenolpyruvate: step 4/7.</text>
</comment>
<dbReference type="EC" id="1.1.1.25" evidence="2 8"/>
<evidence type="ECO:0000256" key="8">
    <source>
        <dbReference type="HAMAP-Rule" id="MF_00222"/>
    </source>
</evidence>